<feature type="non-terminal residue" evidence="1">
    <location>
        <position position="109"/>
    </location>
</feature>
<feature type="non-terminal residue" evidence="1">
    <location>
        <position position="1"/>
    </location>
</feature>
<comment type="caution">
    <text evidence="1">The sequence shown here is derived from an EMBL/GenBank/DDBJ whole genome shotgun (WGS) entry which is preliminary data.</text>
</comment>
<evidence type="ECO:0008006" key="2">
    <source>
        <dbReference type="Google" id="ProtNLM"/>
    </source>
</evidence>
<dbReference type="EMBL" id="BARW01040973">
    <property type="protein sequence ID" value="GAJ21662.1"/>
    <property type="molecule type" value="Genomic_DNA"/>
</dbReference>
<dbReference type="AlphaFoldDB" id="X1VP11"/>
<evidence type="ECO:0000313" key="1">
    <source>
        <dbReference type="EMBL" id="GAJ21662.1"/>
    </source>
</evidence>
<proteinExistence type="predicted"/>
<organism evidence="1">
    <name type="scientific">marine sediment metagenome</name>
    <dbReference type="NCBI Taxonomy" id="412755"/>
    <lineage>
        <taxon>unclassified sequences</taxon>
        <taxon>metagenomes</taxon>
        <taxon>ecological metagenomes</taxon>
    </lineage>
</organism>
<name>X1VP11_9ZZZZ</name>
<reference evidence="1" key="1">
    <citation type="journal article" date="2014" name="Front. Microbiol.">
        <title>High frequency of phylogenetically diverse reductive dehalogenase-homologous genes in deep subseafloor sedimentary metagenomes.</title>
        <authorList>
            <person name="Kawai M."/>
            <person name="Futagami T."/>
            <person name="Toyoda A."/>
            <person name="Takaki Y."/>
            <person name="Nishi S."/>
            <person name="Hori S."/>
            <person name="Arai W."/>
            <person name="Tsubouchi T."/>
            <person name="Morono Y."/>
            <person name="Uchiyama I."/>
            <person name="Ito T."/>
            <person name="Fujiyama A."/>
            <person name="Inagaki F."/>
            <person name="Takami H."/>
        </authorList>
    </citation>
    <scope>NUCLEOTIDE SEQUENCE</scope>
    <source>
        <strain evidence="1">Expedition CK06-06</strain>
    </source>
</reference>
<gene>
    <name evidence="1" type="ORF">S12H4_61621</name>
</gene>
<accession>X1VP11</accession>
<sequence>IGNCTKRGFHYGTTTDYGSDVYEEGSFGEGAYNLQITDLTPEETYHYQAFILDANGDEQVGEDKTLTTTTAPSRYYALIIASPNEVKVFDMEGNVLYLLTTGAWSYAAC</sequence>
<protein>
    <recommendedName>
        <fullName evidence="2">Fibronectin type-III domain-containing protein</fullName>
    </recommendedName>
</protein>